<keyword evidence="6" id="KW-1185">Reference proteome</keyword>
<dbReference type="SUPFAM" id="SSF54197">
    <property type="entry name" value="HIT-like"/>
    <property type="match status" value="1"/>
</dbReference>
<dbReference type="InterPro" id="IPR019808">
    <property type="entry name" value="Histidine_triad_CS"/>
</dbReference>
<dbReference type="InterPro" id="IPR001310">
    <property type="entry name" value="Histidine_triad_HIT"/>
</dbReference>
<dbReference type="CDD" id="cd01276">
    <property type="entry name" value="PKCI_related"/>
    <property type="match status" value="1"/>
</dbReference>
<feature type="domain" description="HIT" evidence="4">
    <location>
        <begin position="5"/>
        <end position="112"/>
    </location>
</feature>
<dbReference type="Pfam" id="PF01230">
    <property type="entry name" value="HIT"/>
    <property type="match status" value="1"/>
</dbReference>
<reference evidence="5 6" key="2">
    <citation type="submission" date="2010-03" db="EMBL/GenBank/DDBJ databases">
        <authorList>
            <person name="Pajon A."/>
        </authorList>
    </citation>
    <scope>NUCLEOTIDE SEQUENCE [LARGE SCALE GENOMIC DNA]</scope>
    <source>
        <strain evidence="5 6">SGP1</strain>
    </source>
</reference>
<evidence type="ECO:0000259" key="4">
    <source>
        <dbReference type="PROSITE" id="PS51084"/>
    </source>
</evidence>
<sequence>MSDCIFCKIAGGEIPTDFVYRDEDVVVFRDVAPQAPTHLLVIPRCHVASSAEVKDSAVWGALMGAAVKVALSLGLEKDGYRMVINTGEGSGQTVPHLHIHLLSGRNFGWPPG</sequence>
<evidence type="ECO:0000313" key="5">
    <source>
        <dbReference type="EMBL" id="CBL27953.1"/>
    </source>
</evidence>
<name>A0AB94IW29_9BACT</name>
<proteinExistence type="predicted"/>
<dbReference type="AlphaFoldDB" id="A0AB94IW29"/>
<accession>A0AB94IW29</accession>
<feature type="active site" description="Tele-AMP-histidine intermediate" evidence="1">
    <location>
        <position position="98"/>
    </location>
</feature>
<evidence type="ECO:0000256" key="3">
    <source>
        <dbReference type="PROSITE-ProRule" id="PRU00464"/>
    </source>
</evidence>
<dbReference type="InterPro" id="IPR036265">
    <property type="entry name" value="HIT-like_sf"/>
</dbReference>
<dbReference type="PROSITE" id="PS00892">
    <property type="entry name" value="HIT_1"/>
    <property type="match status" value="1"/>
</dbReference>
<dbReference type="PROSITE" id="PS51084">
    <property type="entry name" value="HIT_2"/>
    <property type="match status" value="1"/>
</dbReference>
<feature type="short sequence motif" description="Histidine triad motif" evidence="2 3">
    <location>
        <begin position="96"/>
        <end position="100"/>
    </location>
</feature>
<gene>
    <name evidence="5" type="ORF">SY1_05450</name>
</gene>
<reference evidence="6" key="1">
    <citation type="submission" date="2010-03" db="EMBL/GenBank/DDBJ databases">
        <title>The genome sequence of Synergistetes sp. SGP1.</title>
        <authorList>
            <consortium name="metaHIT consortium -- http://www.metahit.eu/"/>
            <person name="Pajon A."/>
            <person name="Turner K."/>
            <person name="Parkhill J."/>
            <person name="Wade W."/>
            <person name="Vartoukian S."/>
        </authorList>
    </citation>
    <scope>NUCLEOTIDE SEQUENCE [LARGE SCALE GENOMIC DNA]</scope>
    <source>
        <strain evidence="6">SGP1</strain>
    </source>
</reference>
<evidence type="ECO:0000256" key="2">
    <source>
        <dbReference type="PIRSR" id="PIRSR601310-3"/>
    </source>
</evidence>
<dbReference type="PANTHER" id="PTHR23089">
    <property type="entry name" value="HISTIDINE TRIAD HIT PROTEIN"/>
    <property type="match status" value="1"/>
</dbReference>
<evidence type="ECO:0000256" key="1">
    <source>
        <dbReference type="PIRSR" id="PIRSR601310-1"/>
    </source>
</evidence>
<dbReference type="InterPro" id="IPR011146">
    <property type="entry name" value="HIT-like"/>
</dbReference>
<keyword evidence="5" id="KW-0378">Hydrolase</keyword>
<dbReference type="Proteomes" id="UP000008957">
    <property type="component" value="Chromosome"/>
</dbReference>
<organism evidence="5 6">
    <name type="scientific">Fretibacterium fastidiosum</name>
    <dbReference type="NCBI Taxonomy" id="651822"/>
    <lineage>
        <taxon>Bacteria</taxon>
        <taxon>Thermotogati</taxon>
        <taxon>Synergistota</taxon>
        <taxon>Synergistia</taxon>
        <taxon>Synergistales</taxon>
        <taxon>Aminobacteriaceae</taxon>
        <taxon>Fretibacterium</taxon>
    </lineage>
</organism>
<dbReference type="PRINTS" id="PR00332">
    <property type="entry name" value="HISTRIAD"/>
</dbReference>
<evidence type="ECO:0000313" key="6">
    <source>
        <dbReference type="Proteomes" id="UP000008957"/>
    </source>
</evidence>
<dbReference type="RefSeq" id="WP_015556100.1">
    <property type="nucleotide sequence ID" value="NC_021038.1"/>
</dbReference>
<protein>
    <submittedName>
        <fullName evidence="5">Diadenosine tetraphosphate (Ap4A) hydrolase and other HIT family hydrolases</fullName>
    </submittedName>
</protein>
<dbReference type="Gene3D" id="3.30.428.10">
    <property type="entry name" value="HIT-like"/>
    <property type="match status" value="1"/>
</dbReference>
<dbReference type="KEGG" id="sbr:SY1_05450"/>
<dbReference type="GO" id="GO:0016787">
    <property type="term" value="F:hydrolase activity"/>
    <property type="evidence" value="ECO:0007669"/>
    <property type="project" value="UniProtKB-KW"/>
</dbReference>
<dbReference type="EMBL" id="FP929056">
    <property type="protein sequence ID" value="CBL27953.1"/>
    <property type="molecule type" value="Genomic_DNA"/>
</dbReference>